<dbReference type="Proteomes" id="UP000335636">
    <property type="component" value="Unassembled WGS sequence"/>
</dbReference>
<feature type="compositionally biased region" description="Polar residues" evidence="1">
    <location>
        <begin position="53"/>
        <end position="89"/>
    </location>
</feature>
<organism evidence="2 3">
    <name type="scientific">Marmota monax</name>
    <name type="common">Woodchuck</name>
    <dbReference type="NCBI Taxonomy" id="9995"/>
    <lineage>
        <taxon>Eukaryota</taxon>
        <taxon>Metazoa</taxon>
        <taxon>Chordata</taxon>
        <taxon>Craniata</taxon>
        <taxon>Vertebrata</taxon>
        <taxon>Euteleostomi</taxon>
        <taxon>Mammalia</taxon>
        <taxon>Eutheria</taxon>
        <taxon>Euarchontoglires</taxon>
        <taxon>Glires</taxon>
        <taxon>Rodentia</taxon>
        <taxon>Sciuromorpha</taxon>
        <taxon>Sciuridae</taxon>
        <taxon>Xerinae</taxon>
        <taxon>Marmotini</taxon>
        <taxon>Marmota</taxon>
    </lineage>
</organism>
<comment type="caution">
    <text evidence="2">The sequence shown here is derived from an EMBL/GenBank/DDBJ whole genome shotgun (WGS) entry which is preliminary data.</text>
</comment>
<reference evidence="2" key="1">
    <citation type="submission" date="2019-04" db="EMBL/GenBank/DDBJ databases">
        <authorList>
            <person name="Alioto T."/>
            <person name="Alioto T."/>
        </authorList>
    </citation>
    <scope>NUCLEOTIDE SEQUENCE [LARGE SCALE GENOMIC DNA]</scope>
</reference>
<keyword evidence="3" id="KW-1185">Reference proteome</keyword>
<name>A0A5E4D0C7_MARMO</name>
<evidence type="ECO:0000313" key="2">
    <source>
        <dbReference type="EMBL" id="VTJ87535.1"/>
    </source>
</evidence>
<sequence>AHKACRGSIARSQDAGLSSHRQSVLSGLRAPSGFSNPADFGLPAPHLGLRALNRSQSSDPQPTNEETVAQNPGRQSPVATESSHQKQVL</sequence>
<protein>
    <submittedName>
        <fullName evidence="2">Uncharacterized protein</fullName>
    </submittedName>
</protein>
<dbReference type="AlphaFoldDB" id="A0A5E4D0C7"/>
<feature type="non-terminal residue" evidence="2">
    <location>
        <position position="1"/>
    </location>
</feature>
<feature type="compositionally biased region" description="Polar residues" evidence="1">
    <location>
        <begin position="15"/>
        <end position="25"/>
    </location>
</feature>
<evidence type="ECO:0000256" key="1">
    <source>
        <dbReference type="SAM" id="MobiDB-lite"/>
    </source>
</evidence>
<proteinExistence type="predicted"/>
<accession>A0A5E4D0C7</accession>
<evidence type="ECO:0000313" key="3">
    <source>
        <dbReference type="Proteomes" id="UP000335636"/>
    </source>
</evidence>
<feature type="region of interest" description="Disordered" evidence="1">
    <location>
        <begin position="1"/>
        <end position="89"/>
    </location>
</feature>
<dbReference type="EMBL" id="CABDUW010002625">
    <property type="protein sequence ID" value="VTJ87535.1"/>
    <property type="molecule type" value="Genomic_DNA"/>
</dbReference>
<gene>
    <name evidence="2" type="ORF">MONAX_5E007976</name>
</gene>